<dbReference type="AlphaFoldDB" id="A0A5J9SQL1"/>
<sequence>MQVLGRWAVTEHNKLAHDRIKFIRQLVSGDNNMAPLDKYYNLIIDALNSGGKDAKLKDEAW</sequence>
<reference evidence="1 2" key="1">
    <citation type="journal article" date="2019" name="Sci. Rep.">
        <title>A high-quality genome of Eragrostis curvula grass provides insights into Poaceae evolution and supports new strategies to enhance forage quality.</title>
        <authorList>
            <person name="Carballo J."/>
            <person name="Santos B.A.C.M."/>
            <person name="Zappacosta D."/>
            <person name="Garbus I."/>
            <person name="Selva J.P."/>
            <person name="Gallo C.A."/>
            <person name="Diaz A."/>
            <person name="Albertini E."/>
            <person name="Caccamo M."/>
            <person name="Echenique V."/>
        </authorList>
    </citation>
    <scope>NUCLEOTIDE SEQUENCE [LARGE SCALE GENOMIC DNA]</scope>
    <source>
        <strain evidence="2">cv. Victoria</strain>
        <tissue evidence="1">Leaf</tissue>
    </source>
</reference>
<evidence type="ECO:0000313" key="2">
    <source>
        <dbReference type="Proteomes" id="UP000324897"/>
    </source>
</evidence>
<dbReference type="EMBL" id="RWGY01000469">
    <property type="protein sequence ID" value="TVU01270.1"/>
    <property type="molecule type" value="Genomic_DNA"/>
</dbReference>
<accession>A0A5J9SQL1</accession>
<protein>
    <submittedName>
        <fullName evidence="1">Uncharacterized protein</fullName>
    </submittedName>
</protein>
<keyword evidence="2" id="KW-1185">Reference proteome</keyword>
<dbReference type="OrthoDB" id="2016588at2759"/>
<dbReference type="Proteomes" id="UP000324897">
    <property type="component" value="Unassembled WGS sequence"/>
</dbReference>
<feature type="non-terminal residue" evidence="1">
    <location>
        <position position="1"/>
    </location>
</feature>
<comment type="caution">
    <text evidence="1">The sequence shown here is derived from an EMBL/GenBank/DDBJ whole genome shotgun (WGS) entry which is preliminary data.</text>
</comment>
<evidence type="ECO:0000313" key="1">
    <source>
        <dbReference type="EMBL" id="TVU01270.1"/>
    </source>
</evidence>
<organism evidence="1 2">
    <name type="scientific">Eragrostis curvula</name>
    <name type="common">weeping love grass</name>
    <dbReference type="NCBI Taxonomy" id="38414"/>
    <lineage>
        <taxon>Eukaryota</taxon>
        <taxon>Viridiplantae</taxon>
        <taxon>Streptophyta</taxon>
        <taxon>Embryophyta</taxon>
        <taxon>Tracheophyta</taxon>
        <taxon>Spermatophyta</taxon>
        <taxon>Magnoliopsida</taxon>
        <taxon>Liliopsida</taxon>
        <taxon>Poales</taxon>
        <taxon>Poaceae</taxon>
        <taxon>PACMAD clade</taxon>
        <taxon>Chloridoideae</taxon>
        <taxon>Eragrostideae</taxon>
        <taxon>Eragrostidinae</taxon>
        <taxon>Eragrostis</taxon>
    </lineage>
</organism>
<gene>
    <name evidence="1" type="ORF">EJB05_53309</name>
</gene>
<dbReference type="Gramene" id="TVU01270">
    <property type="protein sequence ID" value="TVU01270"/>
    <property type="gene ID" value="EJB05_53309"/>
</dbReference>
<proteinExistence type="predicted"/>
<name>A0A5J9SQL1_9POAL</name>